<evidence type="ECO:0000313" key="5">
    <source>
        <dbReference type="Proteomes" id="UP000051790"/>
    </source>
</evidence>
<evidence type="ECO:0000256" key="2">
    <source>
        <dbReference type="ARBA" id="ARBA00023284"/>
    </source>
</evidence>
<dbReference type="InterPro" id="IPR036249">
    <property type="entry name" value="Thioredoxin-like_sf"/>
</dbReference>
<dbReference type="CDD" id="cd02947">
    <property type="entry name" value="TRX_family"/>
    <property type="match status" value="1"/>
</dbReference>
<dbReference type="Pfam" id="PF00085">
    <property type="entry name" value="Thioredoxin"/>
    <property type="match status" value="1"/>
</dbReference>
<dbReference type="GO" id="GO:0005737">
    <property type="term" value="C:cytoplasm"/>
    <property type="evidence" value="ECO:0007669"/>
    <property type="project" value="TreeGrafter"/>
</dbReference>
<dbReference type="OrthoDB" id="9790390at2"/>
<dbReference type="PROSITE" id="PS51352">
    <property type="entry name" value="THIOREDOXIN_2"/>
    <property type="match status" value="1"/>
</dbReference>
<evidence type="ECO:0000259" key="3">
    <source>
        <dbReference type="PROSITE" id="PS51352"/>
    </source>
</evidence>
<dbReference type="EMBL" id="AZEU01000044">
    <property type="protein sequence ID" value="KRL52186.1"/>
    <property type="molecule type" value="Genomic_DNA"/>
</dbReference>
<protein>
    <recommendedName>
        <fullName evidence="3">Thioredoxin domain-containing protein</fullName>
    </recommendedName>
</protein>
<dbReference type="InterPro" id="IPR013766">
    <property type="entry name" value="Thioredoxin_domain"/>
</dbReference>
<dbReference type="PANTHER" id="PTHR45663">
    <property type="entry name" value="GEO12009P1"/>
    <property type="match status" value="1"/>
</dbReference>
<keyword evidence="2" id="KW-0676">Redox-active center</keyword>
<sequence length="120" mass="13147">MVKEATVMSKIQLIHDYEYAQATVTGLVVVDFRMDFCPGCERMDAVLSHLAKLPQNQVVKFIALSINQDFQVAEAIGIKCAPTVLIKQNGQIIGHFFGAQPASRVQACLDHAQQEAMADA</sequence>
<dbReference type="GO" id="GO:0015035">
    <property type="term" value="F:protein-disulfide reductase activity"/>
    <property type="evidence" value="ECO:0007669"/>
    <property type="project" value="TreeGrafter"/>
</dbReference>
<feature type="domain" description="Thioredoxin" evidence="3">
    <location>
        <begin position="1"/>
        <end position="114"/>
    </location>
</feature>
<organism evidence="4 5">
    <name type="scientific">Lacticaseibacillus manihotivorans DSM 13343 = JCM 12514</name>
    <dbReference type="NCBI Taxonomy" id="1423769"/>
    <lineage>
        <taxon>Bacteria</taxon>
        <taxon>Bacillati</taxon>
        <taxon>Bacillota</taxon>
        <taxon>Bacilli</taxon>
        <taxon>Lactobacillales</taxon>
        <taxon>Lactobacillaceae</taxon>
        <taxon>Lacticaseibacillus</taxon>
    </lineage>
</organism>
<comment type="similarity">
    <text evidence="1">Belongs to the thioredoxin family.</text>
</comment>
<accession>A0A0R1RBR8</accession>
<dbReference type="PANTHER" id="PTHR45663:SF11">
    <property type="entry name" value="GEO12009P1"/>
    <property type="match status" value="1"/>
</dbReference>
<evidence type="ECO:0000256" key="1">
    <source>
        <dbReference type="ARBA" id="ARBA00008987"/>
    </source>
</evidence>
<comment type="caution">
    <text evidence="4">The sequence shown here is derived from an EMBL/GenBank/DDBJ whole genome shotgun (WGS) entry which is preliminary data.</text>
</comment>
<name>A0A0R1RBR8_9LACO</name>
<dbReference type="SUPFAM" id="SSF52833">
    <property type="entry name" value="Thioredoxin-like"/>
    <property type="match status" value="1"/>
</dbReference>
<dbReference type="PATRIC" id="fig|1423769.4.peg.2852"/>
<dbReference type="Gene3D" id="3.40.30.10">
    <property type="entry name" value="Glutaredoxin"/>
    <property type="match status" value="1"/>
</dbReference>
<gene>
    <name evidence="4" type="ORF">FD01_GL002643</name>
</gene>
<dbReference type="AlphaFoldDB" id="A0A0R1RBR8"/>
<reference evidence="4 5" key="1">
    <citation type="journal article" date="2015" name="Genome Announc.">
        <title>Expanding the biotechnology potential of lactobacilli through comparative genomics of 213 strains and associated genera.</title>
        <authorList>
            <person name="Sun Z."/>
            <person name="Harris H.M."/>
            <person name="McCann A."/>
            <person name="Guo C."/>
            <person name="Argimon S."/>
            <person name="Zhang W."/>
            <person name="Yang X."/>
            <person name="Jeffery I.B."/>
            <person name="Cooney J.C."/>
            <person name="Kagawa T.F."/>
            <person name="Liu W."/>
            <person name="Song Y."/>
            <person name="Salvetti E."/>
            <person name="Wrobel A."/>
            <person name="Rasinkangas P."/>
            <person name="Parkhill J."/>
            <person name="Rea M.C."/>
            <person name="O'Sullivan O."/>
            <person name="Ritari J."/>
            <person name="Douillard F.P."/>
            <person name="Paul Ross R."/>
            <person name="Yang R."/>
            <person name="Briner A.E."/>
            <person name="Felis G.E."/>
            <person name="de Vos W.M."/>
            <person name="Barrangou R."/>
            <person name="Klaenhammer T.R."/>
            <person name="Caufield P.W."/>
            <person name="Cui Y."/>
            <person name="Zhang H."/>
            <person name="O'Toole P.W."/>
        </authorList>
    </citation>
    <scope>NUCLEOTIDE SEQUENCE [LARGE SCALE GENOMIC DNA]</scope>
    <source>
        <strain evidence="4 5">DSM 13343</strain>
    </source>
</reference>
<proteinExistence type="inferred from homology"/>
<dbReference type="Proteomes" id="UP000051790">
    <property type="component" value="Unassembled WGS sequence"/>
</dbReference>
<keyword evidence="5" id="KW-1185">Reference proteome</keyword>
<evidence type="ECO:0000313" key="4">
    <source>
        <dbReference type="EMBL" id="KRL52186.1"/>
    </source>
</evidence>